<sequence length="118" mass="12963">MALDMALIGAGVTGLHKETTRTHDVTSSLQTRQAMAVCEMVLGVCGILMTAFSVYLCCVALFYACCKVSSPVMYMVNYMTDKRQPNDVPTDSRNAVALDNMASQPELMQPETPDNIRY</sequence>
<evidence type="ECO:0000256" key="1">
    <source>
        <dbReference type="SAM" id="Phobius"/>
    </source>
</evidence>
<reference evidence="2" key="1">
    <citation type="journal article" date="2023" name="Mol. Biol. Evol.">
        <title>Third-Generation Sequencing Reveals the Adaptive Role of the Epigenome in Three Deep-Sea Polychaetes.</title>
        <authorList>
            <person name="Perez M."/>
            <person name="Aroh O."/>
            <person name="Sun Y."/>
            <person name="Lan Y."/>
            <person name="Juniper S.K."/>
            <person name="Young C.R."/>
            <person name="Angers B."/>
            <person name="Qian P.Y."/>
        </authorList>
    </citation>
    <scope>NUCLEOTIDE SEQUENCE</scope>
    <source>
        <strain evidence="2">R07B-5</strain>
    </source>
</reference>
<dbReference type="AlphaFoldDB" id="A0AAD9PC96"/>
<organism evidence="2 3">
    <name type="scientific">Ridgeia piscesae</name>
    <name type="common">Tubeworm</name>
    <dbReference type="NCBI Taxonomy" id="27915"/>
    <lineage>
        <taxon>Eukaryota</taxon>
        <taxon>Metazoa</taxon>
        <taxon>Spiralia</taxon>
        <taxon>Lophotrochozoa</taxon>
        <taxon>Annelida</taxon>
        <taxon>Polychaeta</taxon>
        <taxon>Sedentaria</taxon>
        <taxon>Canalipalpata</taxon>
        <taxon>Sabellida</taxon>
        <taxon>Siboglinidae</taxon>
        <taxon>Ridgeia</taxon>
    </lineage>
</organism>
<dbReference type="Proteomes" id="UP001209878">
    <property type="component" value="Unassembled WGS sequence"/>
</dbReference>
<keyword evidence="1" id="KW-0812">Transmembrane</keyword>
<keyword evidence="1" id="KW-1133">Transmembrane helix</keyword>
<name>A0AAD9PC96_RIDPI</name>
<keyword evidence="3" id="KW-1185">Reference proteome</keyword>
<evidence type="ECO:0000313" key="3">
    <source>
        <dbReference type="Proteomes" id="UP001209878"/>
    </source>
</evidence>
<gene>
    <name evidence="2" type="ORF">NP493_39g01002</name>
</gene>
<comment type="caution">
    <text evidence="2">The sequence shown here is derived from an EMBL/GenBank/DDBJ whole genome shotgun (WGS) entry which is preliminary data.</text>
</comment>
<dbReference type="EMBL" id="JAODUO010000039">
    <property type="protein sequence ID" value="KAK2192078.1"/>
    <property type="molecule type" value="Genomic_DNA"/>
</dbReference>
<proteinExistence type="predicted"/>
<protein>
    <submittedName>
        <fullName evidence="2">Uncharacterized protein</fullName>
    </submittedName>
</protein>
<keyword evidence="1" id="KW-0472">Membrane</keyword>
<evidence type="ECO:0000313" key="2">
    <source>
        <dbReference type="EMBL" id="KAK2192078.1"/>
    </source>
</evidence>
<feature type="transmembrane region" description="Helical" evidence="1">
    <location>
        <begin position="40"/>
        <end position="64"/>
    </location>
</feature>
<accession>A0AAD9PC96</accession>